<proteinExistence type="predicted"/>
<dbReference type="Gramene" id="Al_scaffold_0002_1048">
    <property type="protein sequence ID" value="Al_scaffold_0002_1048"/>
    <property type="gene ID" value="Al_scaffold_0002_1048"/>
</dbReference>
<dbReference type="eggNOG" id="KOG0143">
    <property type="taxonomic scope" value="Eukaryota"/>
</dbReference>
<keyword evidence="3" id="KW-1185">Reference proteome</keyword>
<evidence type="ECO:0000256" key="1">
    <source>
        <dbReference type="SAM" id="MobiDB-lite"/>
    </source>
</evidence>
<dbReference type="EMBL" id="GL348714">
    <property type="protein sequence ID" value="EFH64672.1"/>
    <property type="molecule type" value="Genomic_DNA"/>
</dbReference>
<reference evidence="3" key="1">
    <citation type="journal article" date="2011" name="Nat. Genet.">
        <title>The Arabidopsis lyrata genome sequence and the basis of rapid genome size change.</title>
        <authorList>
            <person name="Hu T.T."/>
            <person name="Pattyn P."/>
            <person name="Bakker E.G."/>
            <person name="Cao J."/>
            <person name="Cheng J.-F."/>
            <person name="Clark R.M."/>
            <person name="Fahlgren N."/>
            <person name="Fawcett J.A."/>
            <person name="Grimwood J."/>
            <person name="Gundlach H."/>
            <person name="Haberer G."/>
            <person name="Hollister J.D."/>
            <person name="Ossowski S."/>
            <person name="Ottilar R.P."/>
            <person name="Salamov A.A."/>
            <person name="Schneeberger K."/>
            <person name="Spannagl M."/>
            <person name="Wang X."/>
            <person name="Yang L."/>
            <person name="Nasrallah M.E."/>
            <person name="Bergelson J."/>
            <person name="Carrington J.C."/>
            <person name="Gaut B.S."/>
            <person name="Schmutz J."/>
            <person name="Mayer K.F.X."/>
            <person name="Van de Peer Y."/>
            <person name="Grigoriev I.V."/>
            <person name="Nordborg M."/>
            <person name="Weigel D."/>
            <person name="Guo Y.-L."/>
        </authorList>
    </citation>
    <scope>NUCLEOTIDE SEQUENCE [LARGE SCALE GENOMIC DNA]</scope>
    <source>
        <strain evidence="3">cv. MN47</strain>
    </source>
</reference>
<dbReference type="AlphaFoldDB" id="D7KRY4"/>
<gene>
    <name evidence="2" type="ORF">ARALYDRAFT_675898</name>
</gene>
<feature type="region of interest" description="Disordered" evidence="1">
    <location>
        <begin position="154"/>
        <end position="186"/>
    </location>
</feature>
<sequence length="186" mass="21013">MRIFRSFKCGDYLRFKEKFEKVGDTVEDFARIEDRWAVRLALTATAIESCSFSSRRNLQLNAAINRCDPRLKFVIAGQKRTFLRFVACFLRFVTVQTPPELPLSFPESSLQAEDPSPETSTPPPAKVEKNEIQSLTSEHINNSKLVPTHILISPSSFQDSKERSPSSISGDQSEYDFLRATSDCGV</sequence>
<evidence type="ECO:0000313" key="2">
    <source>
        <dbReference type="EMBL" id="EFH64672.1"/>
    </source>
</evidence>
<name>D7KRY4_ARALL</name>
<organism evidence="3">
    <name type="scientific">Arabidopsis lyrata subsp. lyrata</name>
    <name type="common">Lyre-leaved rock-cress</name>
    <dbReference type="NCBI Taxonomy" id="81972"/>
    <lineage>
        <taxon>Eukaryota</taxon>
        <taxon>Viridiplantae</taxon>
        <taxon>Streptophyta</taxon>
        <taxon>Embryophyta</taxon>
        <taxon>Tracheophyta</taxon>
        <taxon>Spermatophyta</taxon>
        <taxon>Magnoliopsida</taxon>
        <taxon>eudicotyledons</taxon>
        <taxon>Gunneridae</taxon>
        <taxon>Pentapetalae</taxon>
        <taxon>rosids</taxon>
        <taxon>malvids</taxon>
        <taxon>Brassicales</taxon>
        <taxon>Brassicaceae</taxon>
        <taxon>Camelineae</taxon>
        <taxon>Arabidopsis</taxon>
    </lineage>
</organism>
<accession>D7KRY4</accession>
<protein>
    <submittedName>
        <fullName evidence="2">Predicted protein</fullName>
    </submittedName>
</protein>
<feature type="region of interest" description="Disordered" evidence="1">
    <location>
        <begin position="104"/>
        <end position="127"/>
    </location>
</feature>
<feature type="compositionally biased region" description="Low complexity" evidence="1">
    <location>
        <begin position="104"/>
        <end position="119"/>
    </location>
</feature>
<dbReference type="Proteomes" id="UP000008694">
    <property type="component" value="Unassembled WGS sequence"/>
</dbReference>
<evidence type="ECO:0000313" key="3">
    <source>
        <dbReference type="Proteomes" id="UP000008694"/>
    </source>
</evidence>
<dbReference type="HOGENOM" id="CLU_1456360_0_0_1"/>